<dbReference type="EMBL" id="CP065748">
    <property type="protein sequence ID" value="QPS82322.1"/>
    <property type="molecule type" value="Genomic_DNA"/>
</dbReference>
<evidence type="ECO:0000256" key="1">
    <source>
        <dbReference type="ARBA" id="ARBA00009981"/>
    </source>
</evidence>
<dbReference type="GeneID" id="94692106"/>
<comment type="function">
    <text evidence="2">Antitoxin component of a type II toxin-antitoxin (TA) system.</text>
</comment>
<dbReference type="Proteomes" id="UP000183417">
    <property type="component" value="Unassembled WGS sequence"/>
</dbReference>
<evidence type="ECO:0000313" key="4">
    <source>
        <dbReference type="EMBL" id="SDY33873.1"/>
    </source>
</evidence>
<reference evidence="4 5" key="1">
    <citation type="submission" date="2016-10" db="EMBL/GenBank/DDBJ databases">
        <authorList>
            <person name="de Groot N.N."/>
        </authorList>
    </citation>
    <scope>NUCLEOTIDE SEQUENCE [LARGE SCALE GENOMIC DNA]</scope>
    <source>
        <strain evidence="4 5">LMG 24775</strain>
    </source>
</reference>
<sequence>MKSWPVQDAQDHFNELLEACLTDGPQVLTRRGADTAVLVPMQEWRRLHPAAEPASLKELLLSEAGRADLLIPPRGQAHRRPIEPAN</sequence>
<protein>
    <recommendedName>
        <fullName evidence="2">Antitoxin</fullName>
    </recommendedName>
</protein>
<gene>
    <name evidence="3" type="ORF">I6G47_04335</name>
    <name evidence="4" type="ORF">SAMN05421547_10459</name>
</gene>
<organism evidence="4 5">
    <name type="scientific">Delftia lacustris</name>
    <dbReference type="NCBI Taxonomy" id="558537"/>
    <lineage>
        <taxon>Bacteria</taxon>
        <taxon>Pseudomonadati</taxon>
        <taxon>Pseudomonadota</taxon>
        <taxon>Betaproteobacteria</taxon>
        <taxon>Burkholderiales</taxon>
        <taxon>Comamonadaceae</taxon>
        <taxon>Delftia</taxon>
    </lineage>
</organism>
<evidence type="ECO:0000256" key="2">
    <source>
        <dbReference type="RuleBase" id="RU362080"/>
    </source>
</evidence>
<dbReference type="RefSeq" id="WP_016451713.1">
    <property type="nucleotide sequence ID" value="NZ_CP065748.1"/>
</dbReference>
<comment type="similarity">
    <text evidence="1 2">Belongs to the phD/YefM antitoxin family.</text>
</comment>
<dbReference type="InterPro" id="IPR036165">
    <property type="entry name" value="YefM-like_sf"/>
</dbReference>
<evidence type="ECO:0000313" key="6">
    <source>
        <dbReference type="Proteomes" id="UP000595064"/>
    </source>
</evidence>
<dbReference type="NCBIfam" id="TIGR01552">
    <property type="entry name" value="phd_fam"/>
    <property type="match status" value="1"/>
</dbReference>
<accession>A0A1H3J1J2</accession>
<dbReference type="AlphaFoldDB" id="A0A1H3J1J2"/>
<dbReference type="Gene3D" id="3.40.1620.10">
    <property type="entry name" value="YefM-like domain"/>
    <property type="match status" value="1"/>
</dbReference>
<proteinExistence type="inferred from homology"/>
<evidence type="ECO:0000313" key="5">
    <source>
        <dbReference type="Proteomes" id="UP000183417"/>
    </source>
</evidence>
<dbReference type="SUPFAM" id="SSF143120">
    <property type="entry name" value="YefM-like"/>
    <property type="match status" value="1"/>
</dbReference>
<evidence type="ECO:0000313" key="3">
    <source>
        <dbReference type="EMBL" id="QPS82322.1"/>
    </source>
</evidence>
<dbReference type="EMBL" id="FNPE01000004">
    <property type="protein sequence ID" value="SDY33873.1"/>
    <property type="molecule type" value="Genomic_DNA"/>
</dbReference>
<dbReference type="Pfam" id="PF02604">
    <property type="entry name" value="PhdYeFM_antitox"/>
    <property type="match status" value="1"/>
</dbReference>
<dbReference type="Proteomes" id="UP000595064">
    <property type="component" value="Chromosome"/>
</dbReference>
<name>A0A1H3J1J2_9BURK</name>
<reference evidence="3 6" key="2">
    <citation type="submission" date="2020-12" db="EMBL/GenBank/DDBJ databases">
        <title>FDA dAtabase for Regulatory Grade micrObial Sequences (FDA-ARGOS): Supporting development and validation of Infectious Disease Dx tests.</title>
        <authorList>
            <person name="Sproer C."/>
            <person name="Gronow S."/>
            <person name="Severitt S."/>
            <person name="Schroder I."/>
            <person name="Tallon L."/>
            <person name="Sadzewicz L."/>
            <person name="Zhao X."/>
            <person name="Boylan J."/>
            <person name="Ott S."/>
            <person name="Bowen H."/>
            <person name="Vavikolanu K."/>
            <person name="Mehta A."/>
            <person name="Aluvathingal J."/>
            <person name="Nadendla S."/>
            <person name="Lowell S."/>
            <person name="Myers T."/>
            <person name="Yan Y."/>
            <person name="Sichtig H."/>
        </authorList>
    </citation>
    <scope>NUCLEOTIDE SEQUENCE [LARGE SCALE GENOMIC DNA]</scope>
    <source>
        <strain evidence="3 6">FDAARGOS_890</strain>
    </source>
</reference>
<dbReference type="InterPro" id="IPR006442">
    <property type="entry name" value="Antitoxin_Phd/YefM"/>
</dbReference>
<dbReference type="KEGG" id="dla:I6G47_04335"/>
<keyword evidence="6" id="KW-1185">Reference proteome</keyword>